<proteinExistence type="predicted"/>
<feature type="compositionally biased region" description="Polar residues" evidence="1">
    <location>
        <begin position="51"/>
        <end position="65"/>
    </location>
</feature>
<reference evidence="2" key="1">
    <citation type="submission" date="2021-01" db="EMBL/GenBank/DDBJ databases">
        <authorList>
            <person name="Kaushik A."/>
        </authorList>
    </citation>
    <scope>NUCLEOTIDE SEQUENCE</scope>
    <source>
        <strain evidence="2">AG1-1C</strain>
    </source>
</reference>
<feature type="compositionally biased region" description="Basic and acidic residues" evidence="1">
    <location>
        <begin position="69"/>
        <end position="109"/>
    </location>
</feature>
<name>A0A8H3AXA3_9AGAM</name>
<sequence>MKRVERRGTADASVLAQNLSMAHPAPQSSFSSQTQPQPPSTQSTQVSQTQLGTQYSPQRWQNGRNYENGGEKRYDVLPRDYGKRDGSVEGKGSAAKEKEAEKDAEGEVA</sequence>
<feature type="compositionally biased region" description="Low complexity" evidence="1">
    <location>
        <begin position="26"/>
        <end position="50"/>
    </location>
</feature>
<accession>A0A8H3AXA3</accession>
<organism evidence="2 3">
    <name type="scientific">Rhizoctonia solani</name>
    <dbReference type="NCBI Taxonomy" id="456999"/>
    <lineage>
        <taxon>Eukaryota</taxon>
        <taxon>Fungi</taxon>
        <taxon>Dikarya</taxon>
        <taxon>Basidiomycota</taxon>
        <taxon>Agaricomycotina</taxon>
        <taxon>Agaricomycetes</taxon>
        <taxon>Cantharellales</taxon>
        <taxon>Ceratobasidiaceae</taxon>
        <taxon>Rhizoctonia</taxon>
    </lineage>
</organism>
<gene>
    <name evidence="2" type="ORF">RDB_LOCUS132822</name>
</gene>
<evidence type="ECO:0000313" key="2">
    <source>
        <dbReference type="EMBL" id="CAE6442674.1"/>
    </source>
</evidence>
<feature type="region of interest" description="Disordered" evidence="1">
    <location>
        <begin position="1"/>
        <end position="109"/>
    </location>
</feature>
<evidence type="ECO:0000313" key="3">
    <source>
        <dbReference type="Proteomes" id="UP000663846"/>
    </source>
</evidence>
<dbReference type="EMBL" id="CAJMWS010000414">
    <property type="protein sequence ID" value="CAE6442674.1"/>
    <property type="molecule type" value="Genomic_DNA"/>
</dbReference>
<dbReference type="Proteomes" id="UP000663846">
    <property type="component" value="Unassembled WGS sequence"/>
</dbReference>
<dbReference type="AlphaFoldDB" id="A0A8H3AXA3"/>
<protein>
    <submittedName>
        <fullName evidence="2">Uncharacterized protein</fullName>
    </submittedName>
</protein>
<evidence type="ECO:0000256" key="1">
    <source>
        <dbReference type="SAM" id="MobiDB-lite"/>
    </source>
</evidence>
<comment type="caution">
    <text evidence="2">The sequence shown here is derived from an EMBL/GenBank/DDBJ whole genome shotgun (WGS) entry which is preliminary data.</text>
</comment>